<evidence type="ECO:0000313" key="1">
    <source>
        <dbReference type="EMBL" id="SDI50679.1"/>
    </source>
</evidence>
<dbReference type="Gene3D" id="1.20.120.20">
    <property type="entry name" value="Apolipoprotein"/>
    <property type="match status" value="1"/>
</dbReference>
<dbReference type="EMBL" id="FNCN01000061">
    <property type="protein sequence ID" value="SDI50679.1"/>
    <property type="molecule type" value="Genomic_DNA"/>
</dbReference>
<gene>
    <name evidence="1" type="ORF">SAMN05421505_16115</name>
</gene>
<name>A0A1G8L4S9_9ACTN</name>
<keyword evidence="2" id="KW-1185">Reference proteome</keyword>
<reference evidence="1 2" key="1">
    <citation type="submission" date="2016-10" db="EMBL/GenBank/DDBJ databases">
        <authorList>
            <person name="de Groot N.N."/>
        </authorList>
    </citation>
    <scope>NUCLEOTIDE SEQUENCE [LARGE SCALE GENOMIC DNA]</scope>
    <source>
        <strain evidence="1 2">CPCC 201354</strain>
    </source>
</reference>
<organism evidence="1 2">
    <name type="scientific">Sinosporangium album</name>
    <dbReference type="NCBI Taxonomy" id="504805"/>
    <lineage>
        <taxon>Bacteria</taxon>
        <taxon>Bacillati</taxon>
        <taxon>Actinomycetota</taxon>
        <taxon>Actinomycetes</taxon>
        <taxon>Streptosporangiales</taxon>
        <taxon>Streptosporangiaceae</taxon>
        <taxon>Sinosporangium</taxon>
    </lineage>
</organism>
<sequence length="224" mass="22904">SATSSVWNGIKSAVTSAINGVKSIITSVLNAIKSAWSTAWNTARTLVTTAWSRIKTAVSTAISALLGLVRGIPGRITSALGSLGSLLYNAGRNVIQGLINGIKGMIGSVGSAMKNIAAKIREYLPFSPAKAGPLKIHPPDKAGRTIAAMLAGGIDSGQHLVARAASGLASATLPNVADHLSDPETDGESSGGARFVIHNHYPQAEPTSKTTNRALQYAAALGVV</sequence>
<dbReference type="Proteomes" id="UP000198923">
    <property type="component" value="Unassembled WGS sequence"/>
</dbReference>
<accession>A0A1G8L4S9</accession>
<dbReference type="RefSeq" id="WP_420820050.1">
    <property type="nucleotide sequence ID" value="NZ_FNCN01000061.1"/>
</dbReference>
<evidence type="ECO:0000313" key="2">
    <source>
        <dbReference type="Proteomes" id="UP000198923"/>
    </source>
</evidence>
<dbReference type="STRING" id="504805.SAMN05421505_16115"/>
<protein>
    <recommendedName>
        <fullName evidence="3">Phage-related protein</fullName>
    </recommendedName>
</protein>
<dbReference type="AlphaFoldDB" id="A0A1G8L4S9"/>
<proteinExistence type="predicted"/>
<evidence type="ECO:0008006" key="3">
    <source>
        <dbReference type="Google" id="ProtNLM"/>
    </source>
</evidence>
<feature type="non-terminal residue" evidence="1">
    <location>
        <position position="1"/>
    </location>
</feature>